<feature type="domain" description="GPI inositol-deacylase winged helix" evidence="7">
    <location>
        <begin position="999"/>
        <end position="1079"/>
    </location>
</feature>
<evidence type="ECO:0000256" key="5">
    <source>
        <dbReference type="SAM" id="SignalP"/>
    </source>
</evidence>
<evidence type="ECO:0000256" key="4">
    <source>
        <dbReference type="ARBA" id="ARBA00023295"/>
    </source>
</evidence>
<keyword evidence="2" id="KW-0677">Repeat</keyword>
<dbReference type="SUPFAM" id="SSF52540">
    <property type="entry name" value="P-loop containing nucleoside triphosphate hydrolases"/>
    <property type="match status" value="1"/>
</dbReference>
<feature type="chain" id="PRO_5017243362" evidence="5">
    <location>
        <begin position="21"/>
        <end position="1421"/>
    </location>
</feature>
<dbReference type="InterPro" id="IPR017853">
    <property type="entry name" value="GH"/>
</dbReference>
<dbReference type="STRING" id="2594813.A0A395N2W5"/>
<feature type="domain" description="Glycoside hydrolase family 5" evidence="6">
    <location>
        <begin position="35"/>
        <end position="372"/>
    </location>
</feature>
<accession>A0A395N2W5</accession>
<evidence type="ECO:0000256" key="1">
    <source>
        <dbReference type="ARBA" id="ARBA00005641"/>
    </source>
</evidence>
<keyword evidence="10" id="KW-1185">Reference proteome</keyword>
<keyword evidence="3" id="KW-0378">Hydrolase</keyword>
<keyword evidence="4" id="KW-0326">Glycosidase</keyword>
<dbReference type="PANTHER" id="PTHR31263">
    <property type="entry name" value="CELLULASE FAMILY PROTEIN (AFU_ORTHOLOGUE AFUA_5G14560)"/>
    <property type="match status" value="1"/>
</dbReference>
<organism evidence="9 10">
    <name type="scientific">Fusarium flagelliforme</name>
    <dbReference type="NCBI Taxonomy" id="2675880"/>
    <lineage>
        <taxon>Eukaryota</taxon>
        <taxon>Fungi</taxon>
        <taxon>Dikarya</taxon>
        <taxon>Ascomycota</taxon>
        <taxon>Pezizomycotina</taxon>
        <taxon>Sordariomycetes</taxon>
        <taxon>Hypocreomycetidae</taxon>
        <taxon>Hypocreales</taxon>
        <taxon>Nectriaceae</taxon>
        <taxon>Fusarium</taxon>
        <taxon>Fusarium incarnatum-equiseti species complex</taxon>
    </lineage>
</organism>
<dbReference type="GO" id="GO:0004553">
    <property type="term" value="F:hydrolase activity, hydrolyzing O-glycosyl compounds"/>
    <property type="evidence" value="ECO:0007669"/>
    <property type="project" value="InterPro"/>
</dbReference>
<evidence type="ECO:0000256" key="2">
    <source>
        <dbReference type="ARBA" id="ARBA00022737"/>
    </source>
</evidence>
<feature type="domain" description="Nephrocystin 3-like N-terminal" evidence="8">
    <location>
        <begin position="734"/>
        <end position="872"/>
    </location>
</feature>
<gene>
    <name evidence="9" type="ORF">FIE12Z_1373</name>
</gene>
<feature type="signal peptide" evidence="5">
    <location>
        <begin position="1"/>
        <end position="20"/>
    </location>
</feature>
<evidence type="ECO:0000259" key="7">
    <source>
        <dbReference type="Pfam" id="PF22939"/>
    </source>
</evidence>
<dbReference type="Pfam" id="PF00150">
    <property type="entry name" value="Cellulase"/>
    <property type="match status" value="1"/>
</dbReference>
<proteinExistence type="inferred from homology"/>
<evidence type="ECO:0000259" key="6">
    <source>
        <dbReference type="Pfam" id="PF00150"/>
    </source>
</evidence>
<protein>
    <submittedName>
        <fullName evidence="9">Vegetative incompatibility protein het-e-1</fullName>
    </submittedName>
</protein>
<keyword evidence="5" id="KW-0732">Signal</keyword>
<dbReference type="InterPro" id="IPR027417">
    <property type="entry name" value="P-loop_NTPase"/>
</dbReference>
<evidence type="ECO:0000313" key="10">
    <source>
        <dbReference type="Proteomes" id="UP000265631"/>
    </source>
</evidence>
<comment type="caution">
    <text evidence="9">The sequence shown here is derived from an EMBL/GenBank/DDBJ whole genome shotgun (WGS) entry which is preliminary data.</text>
</comment>
<evidence type="ECO:0000259" key="8">
    <source>
        <dbReference type="Pfam" id="PF24883"/>
    </source>
</evidence>
<evidence type="ECO:0000256" key="3">
    <source>
        <dbReference type="ARBA" id="ARBA00022801"/>
    </source>
</evidence>
<sequence>MKQFVSPLLAFGCLIGNVAAAWPNGPFKTSGRWIVNANDEKVNLAGANWPGHGEVMVPEGLQYQSIKDVLSDIKGIGMNAIRLTFATEMVDQIYANDGKDIDIKTAFEEGLGKENGTIVLEKVLKNNPSFTPETTRLEVYDAIAAECLRQEIYINLDNHISEGKWCCGGDDLNTWWGDSQFDTEKWVRGGAYMAAHAKKWPAKVSQSLRNEPREPTNNAKLKEESYHWSDLYKYMRQGADAVHEADPEAIIVISGMNYDTYVTPLYSGEKMEPRGEVFNRDDFKGYGKDKLVLEIHTYENKGTSCPSLRYNLYNKGFQAMNESDPNVAEVFPVMLTEFGQAMNGPDYETAKTYVSCLSEYLPEIQASWFIWVIVGRYYTRQGTQEFDDSWGMKKPDWSGWRNDEYIETYLKPQIEDTALIKDLYLAYSGSLSCITQPHFPNSLIPSLNFLDLVINAKVVVMSLVLRQAGSLKPEIRLAQAVSEFEATLTPEQKSSFQASRARAVSTTPTMSDVMRLTAEIDLKATSKHGRGRCFGPRMTNTLQAIQQFAALGDIIVGGGQNLIACGVWAAARMTLHVITGYFTYLENLSLLFMSIGRNAPRYQSMASLYPKSKSLQRYLCEYFIVITKLCHQSVAWTMKPILSRLSSTISDPQMKAFKDDLDVWSSAIKEEANVLLNQQVTEEAKRNSIFRALAKSRHDTYAHQQKTEQRARFLDACSQYDYRKTWKQNRKCGTTMILTTCRPYQQWKDDSGKTSILLLGKLGAGKSVLLANIVDDLNLNNHTITLYFFSRHDSEESLKAKTIFGALTRQLLEHVIYDTAFSHLFPDTVPQLDLDDIIELLRLAKPKNKAVFIVLDGLDECERNVQRIVLENVTKIQAFGYAFCLSVRTFEQGPIWDTRPFHHRISIPEQNPDIPDFVETEVDIRVREGSLVTRDPNLVEEVKKELIAGACGMFLWVSLQLDSICAEVSDHDVREAIRDLPRDLTETYKRNVAKASLKDYKRHHVRIFKFLVSAREPLTAEQLRQAASVTIGQTAWSSDGEINSIYSILKFCGSLVMIDEEEDTVRFIHHSARSFCTEKANDVTDWPFSDKQANRHMAETLVTFLSYNVFETTISRNVVPKIDATQIPKKVVLDAVTPFRIGTSFSEKVLRYRSRSKLDIGPTLASARRHQPQSGDQFPLLIYATKYWVRHTAHLEDLFSLPEWHSLLRHPSFGIDCAYFPDQMIGPLRPIKAQYRDLYWALSNGHILTLRTAVKQVDILAMCALVRSDYTYESALAPLESQSNDGSSYCPFVPPILIAASSKFRWWKESSIRDHCNGVWLFDVTSWLLQMDSTYYKWCMEENGPVSFARAFEGLDKAGVPSREIKVLQNVLDITRDRLLIQGTVRPTPNEEKWVRAYREGYYSESISDTKRRFGMGVKRK</sequence>
<dbReference type="Pfam" id="PF22939">
    <property type="entry name" value="WHD_GPIID"/>
    <property type="match status" value="1"/>
</dbReference>
<dbReference type="EMBL" id="PXXK01000028">
    <property type="protein sequence ID" value="RFN54247.1"/>
    <property type="molecule type" value="Genomic_DNA"/>
</dbReference>
<reference evidence="9 10" key="1">
    <citation type="journal article" date="2018" name="PLoS Pathog.">
        <title>Evolution of structural diversity of trichothecenes, a family of toxins produced by plant pathogenic and entomopathogenic fungi.</title>
        <authorList>
            <person name="Proctor R.H."/>
            <person name="McCormick S.P."/>
            <person name="Kim H.S."/>
            <person name="Cardoza R.E."/>
            <person name="Stanley A.M."/>
            <person name="Lindo L."/>
            <person name="Kelly A."/>
            <person name="Brown D.W."/>
            <person name="Lee T."/>
            <person name="Vaughan M.M."/>
            <person name="Alexander N.J."/>
            <person name="Busman M."/>
            <person name="Gutierrez S."/>
        </authorList>
    </citation>
    <scope>NUCLEOTIDE SEQUENCE [LARGE SCALE GENOMIC DNA]</scope>
    <source>
        <strain evidence="9 10">NRRL 13405</strain>
    </source>
</reference>
<dbReference type="Pfam" id="PF24883">
    <property type="entry name" value="NPHP3_N"/>
    <property type="match status" value="1"/>
</dbReference>
<evidence type="ECO:0000313" key="9">
    <source>
        <dbReference type="EMBL" id="RFN54247.1"/>
    </source>
</evidence>
<dbReference type="InterPro" id="IPR054471">
    <property type="entry name" value="GPIID_WHD"/>
</dbReference>
<dbReference type="GO" id="GO:0000272">
    <property type="term" value="P:polysaccharide catabolic process"/>
    <property type="evidence" value="ECO:0007669"/>
    <property type="project" value="InterPro"/>
</dbReference>
<dbReference type="InterPro" id="IPR056884">
    <property type="entry name" value="NPHP3-like_N"/>
</dbReference>
<comment type="similarity">
    <text evidence="1">Belongs to the glycosyl hydrolase 5 (cellulase A) family.</text>
</comment>
<dbReference type="PANTHER" id="PTHR31263:SF0">
    <property type="entry name" value="CELLULASE FAMILY PROTEIN (AFU_ORTHOLOGUE AFUA_5G14560)"/>
    <property type="match status" value="1"/>
</dbReference>
<name>A0A395N2W5_9HYPO</name>
<dbReference type="SUPFAM" id="SSF51445">
    <property type="entry name" value="(Trans)glycosidases"/>
    <property type="match status" value="1"/>
</dbReference>
<dbReference type="Gene3D" id="3.40.50.300">
    <property type="entry name" value="P-loop containing nucleotide triphosphate hydrolases"/>
    <property type="match status" value="1"/>
</dbReference>
<dbReference type="InterPro" id="IPR001547">
    <property type="entry name" value="Glyco_hydro_5"/>
</dbReference>
<dbReference type="Proteomes" id="UP000265631">
    <property type="component" value="Unassembled WGS sequence"/>
</dbReference>
<dbReference type="Gene3D" id="3.20.20.80">
    <property type="entry name" value="Glycosidases"/>
    <property type="match status" value="1"/>
</dbReference>